<name>A0A285PEE0_9HYPH</name>
<dbReference type="RefSeq" id="WP_097154432.1">
    <property type="nucleotide sequence ID" value="NZ_OBEL01000003.1"/>
</dbReference>
<organism evidence="1 2">
    <name type="scientific">Cohaesibacter gelatinilyticus</name>
    <dbReference type="NCBI Taxonomy" id="372072"/>
    <lineage>
        <taxon>Bacteria</taxon>
        <taxon>Pseudomonadati</taxon>
        <taxon>Pseudomonadota</taxon>
        <taxon>Alphaproteobacteria</taxon>
        <taxon>Hyphomicrobiales</taxon>
        <taxon>Cohaesibacteraceae</taxon>
    </lineage>
</organism>
<gene>
    <name evidence="1" type="ORF">SAMN06265368_3188</name>
</gene>
<reference evidence="1 2" key="1">
    <citation type="submission" date="2017-09" db="EMBL/GenBank/DDBJ databases">
        <authorList>
            <person name="Ehlers B."/>
            <person name="Leendertz F.H."/>
        </authorList>
    </citation>
    <scope>NUCLEOTIDE SEQUENCE [LARGE SCALE GENOMIC DNA]</scope>
    <source>
        <strain evidence="1 2">DSM 18289</strain>
    </source>
</reference>
<keyword evidence="2" id="KW-1185">Reference proteome</keyword>
<dbReference type="OrthoDB" id="8449396at2"/>
<proteinExistence type="predicted"/>
<protein>
    <submittedName>
        <fullName evidence="1">Uncharacterized protein</fullName>
    </submittedName>
</protein>
<evidence type="ECO:0000313" key="2">
    <source>
        <dbReference type="Proteomes" id="UP000219439"/>
    </source>
</evidence>
<dbReference type="Proteomes" id="UP000219439">
    <property type="component" value="Unassembled WGS sequence"/>
</dbReference>
<evidence type="ECO:0000313" key="1">
    <source>
        <dbReference type="EMBL" id="SNZ20089.1"/>
    </source>
</evidence>
<dbReference type="AlphaFoldDB" id="A0A285PEE0"/>
<dbReference type="EMBL" id="OBEL01000003">
    <property type="protein sequence ID" value="SNZ20089.1"/>
    <property type="molecule type" value="Genomic_DNA"/>
</dbReference>
<sequence length="313" mass="35669">MTQIADLTRLGDEFVFHFGGELHRINAETFANSLLELSGALKEVNRIVNPEFEVEVYIDALGEGSFRARIKTLTKKAAPLLDGVPKALLVSLLAAFIYEKIFAEKAEVNIIVNDDSYIVEAGDQRVVLPKEAEEPKRKIAKNPEIEKRISRAFKILEADQEIKNFGITENLEDEEPLIEFPRSDFPRLSEVREIIVTEEERRRQKEEQASLLIIRAIFERGMRKWQFVWRDGIKISAPILDETFYDKLVSHEYVIGTGDTLQVILRIHQYKDEMSGAWINENYEVLEVLGHTPGLHQHAIFGNGGPGNGKKNV</sequence>
<accession>A0A285PEE0</accession>